<name>A0A1R3JP10_COCAP</name>
<dbReference type="AlphaFoldDB" id="A0A1R3JP10"/>
<sequence>GVLVVLEARKLRAEKVRAAKVGAVLVVLQVGCADRYTTTTTTITASKLFPICPFSNSLVSKLCLTLL</sequence>
<dbReference type="EMBL" id="AWWV01007421">
    <property type="protein sequence ID" value="OMO96541.1"/>
    <property type="molecule type" value="Genomic_DNA"/>
</dbReference>
<proteinExistence type="predicted"/>
<reference evidence="1 2" key="1">
    <citation type="submission" date="2013-09" db="EMBL/GenBank/DDBJ databases">
        <title>Corchorus capsularis genome sequencing.</title>
        <authorList>
            <person name="Alam M."/>
            <person name="Haque M.S."/>
            <person name="Islam M.S."/>
            <person name="Emdad E.M."/>
            <person name="Islam M.M."/>
            <person name="Ahmed B."/>
            <person name="Halim A."/>
            <person name="Hossen Q.M.M."/>
            <person name="Hossain M.Z."/>
            <person name="Ahmed R."/>
            <person name="Khan M.M."/>
            <person name="Islam R."/>
            <person name="Rashid M.M."/>
            <person name="Khan S.A."/>
            <person name="Rahman M.S."/>
            <person name="Alam M."/>
        </authorList>
    </citation>
    <scope>NUCLEOTIDE SEQUENCE [LARGE SCALE GENOMIC DNA]</scope>
    <source>
        <strain evidence="2">cv. CVL-1</strain>
        <tissue evidence="1">Whole seedling</tissue>
    </source>
</reference>
<organism evidence="1 2">
    <name type="scientific">Corchorus capsularis</name>
    <name type="common">Jute</name>
    <dbReference type="NCBI Taxonomy" id="210143"/>
    <lineage>
        <taxon>Eukaryota</taxon>
        <taxon>Viridiplantae</taxon>
        <taxon>Streptophyta</taxon>
        <taxon>Embryophyta</taxon>
        <taxon>Tracheophyta</taxon>
        <taxon>Spermatophyta</taxon>
        <taxon>Magnoliopsida</taxon>
        <taxon>eudicotyledons</taxon>
        <taxon>Gunneridae</taxon>
        <taxon>Pentapetalae</taxon>
        <taxon>rosids</taxon>
        <taxon>malvids</taxon>
        <taxon>Malvales</taxon>
        <taxon>Malvaceae</taxon>
        <taxon>Grewioideae</taxon>
        <taxon>Apeibeae</taxon>
        <taxon>Corchorus</taxon>
    </lineage>
</organism>
<evidence type="ECO:0000313" key="2">
    <source>
        <dbReference type="Proteomes" id="UP000188268"/>
    </source>
</evidence>
<evidence type="ECO:0000313" key="1">
    <source>
        <dbReference type="EMBL" id="OMO96541.1"/>
    </source>
</evidence>
<dbReference type="Gramene" id="OMO96541">
    <property type="protein sequence ID" value="OMO96541"/>
    <property type="gene ID" value="CCACVL1_04900"/>
</dbReference>
<dbReference type="Proteomes" id="UP000188268">
    <property type="component" value="Unassembled WGS sequence"/>
</dbReference>
<feature type="non-terminal residue" evidence="1">
    <location>
        <position position="1"/>
    </location>
</feature>
<keyword evidence="2" id="KW-1185">Reference proteome</keyword>
<accession>A0A1R3JP10</accession>
<protein>
    <submittedName>
        <fullName evidence="1">Zinc finger protein</fullName>
    </submittedName>
</protein>
<comment type="caution">
    <text evidence="1">The sequence shown here is derived from an EMBL/GenBank/DDBJ whole genome shotgun (WGS) entry which is preliminary data.</text>
</comment>
<gene>
    <name evidence="1" type="ORF">CCACVL1_04900</name>
</gene>